<feature type="domain" description="PDEase" evidence="11">
    <location>
        <begin position="250"/>
        <end position="575"/>
    </location>
</feature>
<evidence type="ECO:0000256" key="5">
    <source>
        <dbReference type="ARBA" id="ARBA00022801"/>
    </source>
</evidence>
<dbReference type="InterPro" id="IPR003607">
    <property type="entry name" value="HD/PDEase_dom"/>
</dbReference>
<evidence type="ECO:0000256" key="2">
    <source>
        <dbReference type="ARBA" id="ARBA00007648"/>
    </source>
</evidence>
<dbReference type="Pfam" id="PF00233">
    <property type="entry name" value="PDEase_I"/>
    <property type="match status" value="1"/>
</dbReference>
<dbReference type="InterPro" id="IPR023088">
    <property type="entry name" value="PDEase"/>
</dbReference>
<sequence length="667" mass="75139">MPSSPVWRKSSHPPLSASGSAVSATVSTVAEAPPLLMSSSSCETDETDTRTTPSPSSSTRNGERPVSPGVYQRLICHSEDMQSLIRTITNEARNLIHAETCSLFLLDNENKELVANVFDKAGDLTEIRIPMTMGVVGRVATTRTMMNVRDVQRCPFFYARVDQLTGFHTQNILCFPIIDNSGTFVGVAELCNKAGRTGFTRHDEQKARTFAVYCATSISHCLLYRKVQEAQRRSHMAAELLVQGSQLLISEEDVRKLTDETIKEWRHWSPDFDRFTFSPRSIGDYDAYMSASMTMFNDLGFTERYRINKRKLASFLLRVARGYREVPYHNWSHAFSVAHFCWIALRTPAVLHGLDELERLALLIACLCHDIDHRGTTNAFQLQSKTPLAQLYSSEGSVLERHHYAQTVQILQMKECNILDQLTRTQYQTVLSHIRDVILATDIAVHLGKVGRIKAMVDQGYDPMSRDHHYLFMCLLMTSSDLSDQSKDFRNSKAIAENIYKEFFSQGDLEKQMGNSPMEMMDRDRAAVPKIQLDFMDTVAVPVFEMVAKLVPEGTSTFEAITMNRQCWAALDEILVEQGKLPAVTIKARSCGYHSHRISFHINLLTSIIDHPDLQMCSSVVDEPCSKREKTGYKSVHYFMVPKLAQACGVAAADPDPTLQARLHIVA</sequence>
<dbReference type="PRINTS" id="PR00387">
    <property type="entry name" value="PDIESTERASE1"/>
</dbReference>
<evidence type="ECO:0000313" key="12">
    <source>
        <dbReference type="EMBL" id="CAJ0599653.1"/>
    </source>
</evidence>
<feature type="binding site" evidence="8">
    <location>
        <position position="369"/>
    </location>
    <ligand>
        <name>Zn(2+)</name>
        <dbReference type="ChEBI" id="CHEBI:29105"/>
        <label>1</label>
    </ligand>
</feature>
<feature type="binding site" evidence="7">
    <location>
        <position position="370"/>
    </location>
    <ligand>
        <name>AMP</name>
        <dbReference type="ChEBI" id="CHEBI:456215"/>
    </ligand>
</feature>
<proteinExistence type="inferred from homology"/>
<evidence type="ECO:0000256" key="4">
    <source>
        <dbReference type="ARBA" id="ARBA00022723"/>
    </source>
</evidence>
<dbReference type="InterPro" id="IPR003018">
    <property type="entry name" value="GAF"/>
</dbReference>
<comment type="similarity">
    <text evidence="2 9">Belongs to the cyclic nucleotide phosphodiesterase family.</text>
</comment>
<name>A0AA36GWK9_CYLNA</name>
<keyword evidence="13" id="KW-1185">Reference proteome</keyword>
<evidence type="ECO:0000313" key="13">
    <source>
        <dbReference type="Proteomes" id="UP001176961"/>
    </source>
</evidence>
<dbReference type="GO" id="GO:0006935">
    <property type="term" value="P:chemotaxis"/>
    <property type="evidence" value="ECO:0007669"/>
    <property type="project" value="UniProtKB-ARBA"/>
</dbReference>
<comment type="cofactor">
    <cofactor evidence="9">
        <name>a divalent metal cation</name>
        <dbReference type="ChEBI" id="CHEBI:60240"/>
    </cofactor>
    <text evidence="9">Binds 2 divalent metal cations per subunit. Site 1 may preferentially bind zinc ions, while site 2 has a preference for magnesium and/or manganese ions.</text>
</comment>
<accession>A0AA36GWK9</accession>
<feature type="binding site" evidence="7">
    <location>
        <position position="481"/>
    </location>
    <ligand>
        <name>AMP</name>
        <dbReference type="ChEBI" id="CHEBI:456215"/>
    </ligand>
</feature>
<dbReference type="CDD" id="cd00077">
    <property type="entry name" value="HDc"/>
    <property type="match status" value="1"/>
</dbReference>
<evidence type="ECO:0000256" key="7">
    <source>
        <dbReference type="PIRSR" id="PIRSR623088-2"/>
    </source>
</evidence>
<evidence type="ECO:0000256" key="8">
    <source>
        <dbReference type="PIRSR" id="PIRSR623088-3"/>
    </source>
</evidence>
<dbReference type="GO" id="GO:0008340">
    <property type="term" value="P:determination of adult lifespan"/>
    <property type="evidence" value="ECO:0007669"/>
    <property type="project" value="UniProtKB-ARBA"/>
</dbReference>
<dbReference type="SMART" id="SM00065">
    <property type="entry name" value="GAF"/>
    <property type="match status" value="1"/>
</dbReference>
<dbReference type="PANTHER" id="PTHR11347">
    <property type="entry name" value="CYCLIC NUCLEOTIDE PHOSPHODIESTERASE"/>
    <property type="match status" value="1"/>
</dbReference>
<evidence type="ECO:0000256" key="10">
    <source>
        <dbReference type="SAM" id="MobiDB-lite"/>
    </source>
</evidence>
<dbReference type="GO" id="GO:0042542">
    <property type="term" value="P:response to hydrogen peroxide"/>
    <property type="evidence" value="ECO:0007669"/>
    <property type="project" value="UniProtKB-ARBA"/>
</dbReference>
<dbReference type="InterPro" id="IPR036971">
    <property type="entry name" value="PDEase_catalytic_dom_sf"/>
</dbReference>
<comment type="catalytic activity">
    <reaction evidence="1">
        <text>a nucleoside 3',5'-cyclic phosphate + H2O = a nucleoside 5'-phosphate + H(+)</text>
        <dbReference type="Rhea" id="RHEA:14653"/>
        <dbReference type="ChEBI" id="CHEBI:15377"/>
        <dbReference type="ChEBI" id="CHEBI:15378"/>
        <dbReference type="ChEBI" id="CHEBI:57867"/>
        <dbReference type="ChEBI" id="CHEBI:58464"/>
        <dbReference type="EC" id="3.1.4.17"/>
    </reaction>
</comment>
<feature type="binding site" evidence="7">
    <location>
        <position position="532"/>
    </location>
    <ligand>
        <name>AMP</name>
        <dbReference type="ChEBI" id="CHEBI:456215"/>
    </ligand>
</feature>
<evidence type="ECO:0000256" key="1">
    <source>
        <dbReference type="ARBA" id="ARBA00001073"/>
    </source>
</evidence>
<evidence type="ECO:0000259" key="11">
    <source>
        <dbReference type="PROSITE" id="PS51845"/>
    </source>
</evidence>
<organism evidence="12 13">
    <name type="scientific">Cylicocyclus nassatus</name>
    <name type="common">Nematode worm</name>
    <dbReference type="NCBI Taxonomy" id="53992"/>
    <lineage>
        <taxon>Eukaryota</taxon>
        <taxon>Metazoa</taxon>
        <taxon>Ecdysozoa</taxon>
        <taxon>Nematoda</taxon>
        <taxon>Chromadorea</taxon>
        <taxon>Rhabditida</taxon>
        <taxon>Rhabditina</taxon>
        <taxon>Rhabditomorpha</taxon>
        <taxon>Strongyloidea</taxon>
        <taxon>Strongylidae</taxon>
        <taxon>Cylicocyclus</taxon>
    </lineage>
</organism>
<dbReference type="AlphaFoldDB" id="A0AA36GWK9"/>
<evidence type="ECO:0000256" key="9">
    <source>
        <dbReference type="RuleBase" id="RU363067"/>
    </source>
</evidence>
<keyword evidence="5 9" id="KW-0378">Hydrolase</keyword>
<dbReference type="InterPro" id="IPR023174">
    <property type="entry name" value="PDEase_CS"/>
</dbReference>
<feature type="binding site" evidence="8">
    <location>
        <position position="370"/>
    </location>
    <ligand>
        <name>Zn(2+)</name>
        <dbReference type="ChEBI" id="CHEBI:29105"/>
        <label>1</label>
    </ligand>
</feature>
<dbReference type="GO" id="GO:0010446">
    <property type="term" value="P:response to alkaline pH"/>
    <property type="evidence" value="ECO:0007669"/>
    <property type="project" value="UniProtKB-ARBA"/>
</dbReference>
<dbReference type="EC" id="3.1.4.-" evidence="9"/>
<dbReference type="SUPFAM" id="SSF109604">
    <property type="entry name" value="HD-domain/PDEase-like"/>
    <property type="match status" value="1"/>
</dbReference>
<feature type="binding site" evidence="7">
    <location>
        <begin position="329"/>
        <end position="333"/>
    </location>
    <ligand>
        <name>AMP</name>
        <dbReference type="ChEBI" id="CHEBI:456215"/>
    </ligand>
</feature>
<feature type="compositionally biased region" description="Low complexity" evidence="10">
    <location>
        <begin position="16"/>
        <end position="42"/>
    </location>
</feature>
<protein>
    <recommendedName>
        <fullName evidence="9">Phosphodiesterase</fullName>
        <ecNumber evidence="9">3.1.4.-</ecNumber>
    </recommendedName>
</protein>
<dbReference type="Pfam" id="PF01590">
    <property type="entry name" value="GAF"/>
    <property type="match status" value="1"/>
</dbReference>
<feature type="active site" description="Proton donor" evidence="6">
    <location>
        <position position="329"/>
    </location>
</feature>
<dbReference type="SMART" id="SM00471">
    <property type="entry name" value="HDc"/>
    <property type="match status" value="1"/>
</dbReference>
<dbReference type="GO" id="GO:0010754">
    <property type="term" value="P:negative regulation of cGMP-mediated signaling"/>
    <property type="evidence" value="ECO:0007669"/>
    <property type="project" value="UniProtKB-ARBA"/>
</dbReference>
<dbReference type="GO" id="GO:0010628">
    <property type="term" value="P:positive regulation of gene expression"/>
    <property type="evidence" value="ECO:0007669"/>
    <property type="project" value="UniProtKB-ARBA"/>
</dbReference>
<dbReference type="Gene3D" id="3.30.450.40">
    <property type="match status" value="1"/>
</dbReference>
<dbReference type="Proteomes" id="UP001176961">
    <property type="component" value="Unassembled WGS sequence"/>
</dbReference>
<dbReference type="EMBL" id="CATQJL010000223">
    <property type="protein sequence ID" value="CAJ0599653.1"/>
    <property type="molecule type" value="Genomic_DNA"/>
</dbReference>
<comment type="caution">
    <text evidence="12">The sequence shown here is derived from an EMBL/GenBank/DDBJ whole genome shotgun (WGS) entry which is preliminary data.</text>
</comment>
<dbReference type="PROSITE" id="PS00126">
    <property type="entry name" value="PDEASE_I_1"/>
    <property type="match status" value="1"/>
</dbReference>
<dbReference type="Gene3D" id="1.10.1300.10">
    <property type="entry name" value="3'5'-cyclic nucleotide phosphodiesterase, catalytic domain"/>
    <property type="match status" value="1"/>
</dbReference>
<feature type="compositionally biased region" description="Low complexity" evidence="10">
    <location>
        <begin position="50"/>
        <end position="60"/>
    </location>
</feature>
<feature type="binding site" evidence="8">
    <location>
        <position position="370"/>
    </location>
    <ligand>
        <name>Zn(2+)</name>
        <dbReference type="ChEBI" id="CHEBI:29105"/>
        <label>2</label>
    </ligand>
</feature>
<dbReference type="PROSITE" id="PS51845">
    <property type="entry name" value="PDEASE_I_2"/>
    <property type="match status" value="1"/>
</dbReference>
<evidence type="ECO:0000256" key="6">
    <source>
        <dbReference type="PIRSR" id="PIRSR623088-1"/>
    </source>
</evidence>
<dbReference type="FunFam" id="1.10.1300.10:FF:000003">
    <property type="entry name" value="Phosphodiesterase"/>
    <property type="match status" value="1"/>
</dbReference>
<dbReference type="GO" id="GO:0007602">
    <property type="term" value="P:phototransduction"/>
    <property type="evidence" value="ECO:0007669"/>
    <property type="project" value="UniProtKB-ARBA"/>
</dbReference>
<dbReference type="InterPro" id="IPR029016">
    <property type="entry name" value="GAF-like_dom_sf"/>
</dbReference>
<dbReference type="GO" id="GO:0004114">
    <property type="term" value="F:3',5'-cyclic-nucleotide phosphodiesterase activity"/>
    <property type="evidence" value="ECO:0007669"/>
    <property type="project" value="UniProtKB-EC"/>
</dbReference>
<dbReference type="GO" id="GO:0007635">
    <property type="term" value="P:chemosensory behavior"/>
    <property type="evidence" value="ECO:0007669"/>
    <property type="project" value="UniProtKB-ARBA"/>
</dbReference>
<feature type="binding site" evidence="8">
    <location>
        <position position="333"/>
    </location>
    <ligand>
        <name>Zn(2+)</name>
        <dbReference type="ChEBI" id="CHEBI:29105"/>
        <label>1</label>
    </ligand>
</feature>
<dbReference type="GO" id="GO:0046872">
    <property type="term" value="F:metal ion binding"/>
    <property type="evidence" value="ECO:0007669"/>
    <property type="project" value="UniProtKB-KW"/>
</dbReference>
<reference evidence="12" key="1">
    <citation type="submission" date="2023-07" db="EMBL/GenBank/DDBJ databases">
        <authorList>
            <consortium name="CYATHOMIX"/>
        </authorList>
    </citation>
    <scope>NUCLEOTIDE SEQUENCE</scope>
    <source>
        <strain evidence="12">N/A</strain>
    </source>
</reference>
<feature type="region of interest" description="Disordered" evidence="10">
    <location>
        <begin position="1"/>
        <end position="67"/>
    </location>
</feature>
<evidence type="ECO:0000256" key="3">
    <source>
        <dbReference type="ARBA" id="ARBA00022535"/>
    </source>
</evidence>
<dbReference type="SUPFAM" id="SSF55781">
    <property type="entry name" value="GAF domain-like"/>
    <property type="match status" value="1"/>
</dbReference>
<keyword evidence="4 8" id="KW-0479">Metal-binding</keyword>
<feature type="binding site" evidence="8">
    <location>
        <position position="481"/>
    </location>
    <ligand>
        <name>Zn(2+)</name>
        <dbReference type="ChEBI" id="CHEBI:29105"/>
        <label>1</label>
    </ligand>
</feature>
<keyword evidence="3" id="KW-0140">cGMP</keyword>
<dbReference type="InterPro" id="IPR002073">
    <property type="entry name" value="PDEase_catalytic_dom"/>
</dbReference>
<gene>
    <name evidence="12" type="ORF">CYNAS_LOCUS11636</name>
</gene>